<dbReference type="RefSeq" id="WP_141107236.1">
    <property type="nucleotide sequence ID" value="NZ_FZNX01000001.1"/>
</dbReference>
<protein>
    <recommendedName>
        <fullName evidence="3">Sensor of ECF-type sigma factor</fullName>
    </recommendedName>
</protein>
<reference evidence="2" key="1">
    <citation type="submission" date="2017-06" db="EMBL/GenBank/DDBJ databases">
        <authorList>
            <person name="Varghese N."/>
            <person name="Submissions S."/>
        </authorList>
    </citation>
    <scope>NUCLEOTIDE SEQUENCE [LARGE SCALE GENOMIC DNA]</scope>
    <source>
        <strain evidence="2">DSM 27993</strain>
    </source>
</reference>
<evidence type="ECO:0000313" key="1">
    <source>
        <dbReference type="EMBL" id="SNR32148.1"/>
    </source>
</evidence>
<organism evidence="1 2">
    <name type="scientific">Lutibacter flavus</name>
    <dbReference type="NCBI Taxonomy" id="691689"/>
    <lineage>
        <taxon>Bacteria</taxon>
        <taxon>Pseudomonadati</taxon>
        <taxon>Bacteroidota</taxon>
        <taxon>Flavobacteriia</taxon>
        <taxon>Flavobacteriales</taxon>
        <taxon>Flavobacteriaceae</taxon>
        <taxon>Lutibacter</taxon>
    </lineage>
</organism>
<dbReference type="OrthoDB" id="675330at2"/>
<accession>A0A238VDC1</accession>
<dbReference type="Proteomes" id="UP000198412">
    <property type="component" value="Unassembled WGS sequence"/>
</dbReference>
<keyword evidence="2" id="KW-1185">Reference proteome</keyword>
<evidence type="ECO:0000313" key="2">
    <source>
        <dbReference type="Proteomes" id="UP000198412"/>
    </source>
</evidence>
<proteinExistence type="predicted"/>
<sequence length="150" mass="17494">MKKTLIIAVILIFTASSIFAQKMNRQRIKLLKTAFITEALNLTPNEAEKFWPVYNLYSEKLQELKFKLEGGMFQEIQIAGGIESLTEKKAQEIIDQSLIYEKEISDVKIKMIKELSKIISAIQIVKLQKSEKDFNRRILQEFGRRRRNGQ</sequence>
<dbReference type="EMBL" id="FZNX01000001">
    <property type="protein sequence ID" value="SNR32148.1"/>
    <property type="molecule type" value="Genomic_DNA"/>
</dbReference>
<gene>
    <name evidence="1" type="ORF">SAMN04488111_0291</name>
</gene>
<evidence type="ECO:0008006" key="3">
    <source>
        <dbReference type="Google" id="ProtNLM"/>
    </source>
</evidence>
<name>A0A238VDC1_9FLAO</name>
<dbReference type="AlphaFoldDB" id="A0A238VDC1"/>